<organism evidence="1">
    <name type="scientific">marine sediment metagenome</name>
    <dbReference type="NCBI Taxonomy" id="412755"/>
    <lineage>
        <taxon>unclassified sequences</taxon>
        <taxon>metagenomes</taxon>
        <taxon>ecological metagenomes</taxon>
    </lineage>
</organism>
<proteinExistence type="predicted"/>
<gene>
    <name evidence="1" type="ORF">LCGC14_1821610</name>
</gene>
<comment type="caution">
    <text evidence="1">The sequence shown here is derived from an EMBL/GenBank/DDBJ whole genome shotgun (WGS) entry which is preliminary data.</text>
</comment>
<name>A0A0F9JI89_9ZZZZ</name>
<dbReference type="EMBL" id="LAZR01017846">
    <property type="protein sequence ID" value="KKL98722.1"/>
    <property type="molecule type" value="Genomic_DNA"/>
</dbReference>
<reference evidence="1" key="1">
    <citation type="journal article" date="2015" name="Nature">
        <title>Complex archaea that bridge the gap between prokaryotes and eukaryotes.</title>
        <authorList>
            <person name="Spang A."/>
            <person name="Saw J.H."/>
            <person name="Jorgensen S.L."/>
            <person name="Zaremba-Niedzwiedzka K."/>
            <person name="Martijn J."/>
            <person name="Lind A.E."/>
            <person name="van Eijk R."/>
            <person name="Schleper C."/>
            <person name="Guy L."/>
            <person name="Ettema T.J."/>
        </authorList>
    </citation>
    <scope>NUCLEOTIDE SEQUENCE</scope>
</reference>
<evidence type="ECO:0000313" key="1">
    <source>
        <dbReference type="EMBL" id="KKL98722.1"/>
    </source>
</evidence>
<accession>A0A0F9JI89</accession>
<protein>
    <submittedName>
        <fullName evidence="1">Uncharacterized protein</fullName>
    </submittedName>
</protein>
<dbReference type="AlphaFoldDB" id="A0A0F9JI89"/>
<sequence>MPRSIQIYLPPDWAEGIKQAWDMLADQVITDAEAGQRGAKASKLFQMIAAASFVNHDETVRLLKEIKALHNSGDERLSQK</sequence>